<dbReference type="InterPro" id="IPR033479">
    <property type="entry name" value="dCache_1"/>
</dbReference>
<dbReference type="GO" id="GO:1902201">
    <property type="term" value="P:negative regulation of bacterial-type flagellum-dependent cell motility"/>
    <property type="evidence" value="ECO:0007669"/>
    <property type="project" value="TreeGrafter"/>
</dbReference>
<evidence type="ECO:0000256" key="8">
    <source>
        <dbReference type="ARBA" id="ARBA00034247"/>
    </source>
</evidence>
<evidence type="ECO:0000256" key="9">
    <source>
        <dbReference type="SAM" id="Phobius"/>
    </source>
</evidence>
<evidence type="ECO:0000256" key="1">
    <source>
        <dbReference type="ARBA" id="ARBA00001946"/>
    </source>
</evidence>
<dbReference type="Pfam" id="PF02743">
    <property type="entry name" value="dCache_1"/>
    <property type="match status" value="1"/>
</dbReference>
<comment type="cofactor">
    <cofactor evidence="1">
        <name>Mg(2+)</name>
        <dbReference type="ChEBI" id="CHEBI:18420"/>
    </cofactor>
</comment>
<dbReference type="InterPro" id="IPR050469">
    <property type="entry name" value="Diguanylate_Cyclase"/>
</dbReference>
<dbReference type="Gene3D" id="3.30.70.270">
    <property type="match status" value="1"/>
</dbReference>
<dbReference type="InterPro" id="IPR000160">
    <property type="entry name" value="GGDEF_dom"/>
</dbReference>
<dbReference type="SUPFAM" id="SSF55073">
    <property type="entry name" value="Nucleotide cyclase"/>
    <property type="match status" value="1"/>
</dbReference>
<name>A0A4V1N109_9GAMM</name>
<dbReference type="GO" id="GO:0005886">
    <property type="term" value="C:plasma membrane"/>
    <property type="evidence" value="ECO:0007669"/>
    <property type="project" value="UniProtKB-SubCell"/>
</dbReference>
<dbReference type="PROSITE" id="PS50887">
    <property type="entry name" value="GGDEF"/>
    <property type="match status" value="1"/>
</dbReference>
<keyword evidence="4" id="KW-1003">Cell membrane</keyword>
<dbReference type="CDD" id="cd01949">
    <property type="entry name" value="GGDEF"/>
    <property type="match status" value="1"/>
</dbReference>
<comment type="catalytic activity">
    <reaction evidence="8">
        <text>2 GTP = 3',3'-c-di-GMP + 2 diphosphate</text>
        <dbReference type="Rhea" id="RHEA:24898"/>
        <dbReference type="ChEBI" id="CHEBI:33019"/>
        <dbReference type="ChEBI" id="CHEBI:37565"/>
        <dbReference type="ChEBI" id="CHEBI:58805"/>
        <dbReference type="EC" id="2.7.7.65"/>
    </reaction>
</comment>
<dbReference type="CDD" id="cd12914">
    <property type="entry name" value="PDC1_DGC_like"/>
    <property type="match status" value="1"/>
</dbReference>
<feature type="transmembrane region" description="Helical" evidence="9">
    <location>
        <begin position="288"/>
        <end position="310"/>
    </location>
</feature>
<keyword evidence="12" id="KW-1185">Reference proteome</keyword>
<evidence type="ECO:0000256" key="4">
    <source>
        <dbReference type="ARBA" id="ARBA00022475"/>
    </source>
</evidence>
<sequence>MTDRSQRQAPRLLPILLQAFVLAVCLAFVATEAWRLADSHRQAEAGAEQDMSNLAKSVSRQAADSLLLADGVLTGVVDRLETFGVQPVGELNAFLAEEVERSSRIRGLFVYGADGRWLASSLRTMPAGQNNQDRLYFRHHQRFDDGRSYLGPPIQSRSDGRWIITLSRRYEDADGRFAGVVLASIEAQYFADFYADFDLGHQGVIALVGQDGVIYARSPDNEGNVGRSLAATDLFRRIRGHHDGLLAYRSPVDQIERLSSFRRVDGFPLMVIAAESRNEVLAAWRKAAWVHGTLTLVSVLLCVVLGTWLARQLRLRELAESRMAQLARTDSLTGLANRRAFEEVLENEWARAARQGTSIGLLMIDVDDFKSFNDTYGHQAGDLCLKRVAEAVRQCARRPADTPARYGGEEMALILPGIDLQGLGEMAESVRLAVLALAVPHMESRTGRFLSVSIGASLTHPRSREDAEARDQLIRAADDALYDAKAAGRNRVALAR</sequence>
<evidence type="ECO:0000313" key="11">
    <source>
        <dbReference type="EMBL" id="RXR05225.1"/>
    </source>
</evidence>
<dbReference type="Pfam" id="PF00990">
    <property type="entry name" value="GGDEF"/>
    <property type="match status" value="1"/>
</dbReference>
<evidence type="ECO:0000256" key="7">
    <source>
        <dbReference type="ARBA" id="ARBA00023136"/>
    </source>
</evidence>
<dbReference type="SMART" id="SM00267">
    <property type="entry name" value="GGDEF"/>
    <property type="match status" value="1"/>
</dbReference>
<organism evidence="11 12">
    <name type="scientific">Pseudoxanthomonas composti</name>
    <dbReference type="NCBI Taxonomy" id="2137479"/>
    <lineage>
        <taxon>Bacteria</taxon>
        <taxon>Pseudomonadati</taxon>
        <taxon>Pseudomonadota</taxon>
        <taxon>Gammaproteobacteria</taxon>
        <taxon>Lysobacterales</taxon>
        <taxon>Lysobacteraceae</taxon>
        <taxon>Pseudoxanthomonas</taxon>
    </lineage>
</organism>
<proteinExistence type="predicted"/>
<evidence type="ECO:0000259" key="10">
    <source>
        <dbReference type="PROSITE" id="PS50887"/>
    </source>
</evidence>
<dbReference type="Gene3D" id="3.30.450.20">
    <property type="entry name" value="PAS domain"/>
    <property type="match status" value="2"/>
</dbReference>
<dbReference type="AlphaFoldDB" id="A0A4V1N109"/>
<keyword evidence="7 9" id="KW-0472">Membrane</keyword>
<evidence type="ECO:0000313" key="12">
    <source>
        <dbReference type="Proteomes" id="UP000289784"/>
    </source>
</evidence>
<dbReference type="GO" id="GO:0052621">
    <property type="term" value="F:diguanylate cyclase activity"/>
    <property type="evidence" value="ECO:0007669"/>
    <property type="project" value="UniProtKB-EC"/>
</dbReference>
<accession>A0A4V1N109</accession>
<dbReference type="RefSeq" id="WP_129471229.1">
    <property type="nucleotide sequence ID" value="NZ_SAWZ01000005.1"/>
</dbReference>
<dbReference type="InterPro" id="IPR043128">
    <property type="entry name" value="Rev_trsase/Diguanyl_cyclase"/>
</dbReference>
<dbReference type="OrthoDB" id="9803824at2"/>
<gene>
    <name evidence="11" type="ORF">EPA99_10770</name>
</gene>
<dbReference type="EMBL" id="SAWZ01000005">
    <property type="protein sequence ID" value="RXR05225.1"/>
    <property type="molecule type" value="Genomic_DNA"/>
</dbReference>
<evidence type="ECO:0000256" key="6">
    <source>
        <dbReference type="ARBA" id="ARBA00022989"/>
    </source>
</evidence>
<keyword evidence="6 9" id="KW-1133">Transmembrane helix</keyword>
<dbReference type="PANTHER" id="PTHR45138:SF9">
    <property type="entry name" value="DIGUANYLATE CYCLASE DGCM-RELATED"/>
    <property type="match status" value="1"/>
</dbReference>
<protein>
    <recommendedName>
        <fullName evidence="3">diguanylate cyclase</fullName>
        <ecNumber evidence="3">2.7.7.65</ecNumber>
    </recommendedName>
</protein>
<dbReference type="FunFam" id="3.30.70.270:FF:000001">
    <property type="entry name" value="Diguanylate cyclase domain protein"/>
    <property type="match status" value="1"/>
</dbReference>
<dbReference type="PANTHER" id="PTHR45138">
    <property type="entry name" value="REGULATORY COMPONENTS OF SENSORY TRANSDUCTION SYSTEM"/>
    <property type="match status" value="1"/>
</dbReference>
<dbReference type="InterPro" id="IPR029787">
    <property type="entry name" value="Nucleotide_cyclase"/>
</dbReference>
<dbReference type="NCBIfam" id="TIGR00254">
    <property type="entry name" value="GGDEF"/>
    <property type="match status" value="1"/>
</dbReference>
<reference evidence="11 12" key="1">
    <citation type="submission" date="2019-01" db="EMBL/GenBank/DDBJ databases">
        <title>Pseudoxanthomonas composti sp. nov., isolated from compost.</title>
        <authorList>
            <person name="Yang G."/>
        </authorList>
    </citation>
    <scope>NUCLEOTIDE SEQUENCE [LARGE SCALE GENOMIC DNA]</scope>
    <source>
        <strain evidence="11 12">GSS15</strain>
    </source>
</reference>
<keyword evidence="5 9" id="KW-0812">Transmembrane</keyword>
<evidence type="ECO:0000256" key="2">
    <source>
        <dbReference type="ARBA" id="ARBA00004651"/>
    </source>
</evidence>
<dbReference type="CDD" id="cd12915">
    <property type="entry name" value="PDC2_DGC_like"/>
    <property type="match status" value="1"/>
</dbReference>
<evidence type="ECO:0000256" key="3">
    <source>
        <dbReference type="ARBA" id="ARBA00012528"/>
    </source>
</evidence>
<comment type="subcellular location">
    <subcellularLocation>
        <location evidence="2">Cell membrane</location>
        <topology evidence="2">Multi-pass membrane protein</topology>
    </subcellularLocation>
</comment>
<dbReference type="EC" id="2.7.7.65" evidence="3"/>
<feature type="domain" description="GGDEF" evidence="10">
    <location>
        <begin position="357"/>
        <end position="496"/>
    </location>
</feature>
<comment type="caution">
    <text evidence="11">The sequence shown here is derived from an EMBL/GenBank/DDBJ whole genome shotgun (WGS) entry which is preliminary data.</text>
</comment>
<dbReference type="Proteomes" id="UP000289784">
    <property type="component" value="Unassembled WGS sequence"/>
</dbReference>
<dbReference type="GO" id="GO:0043709">
    <property type="term" value="P:cell adhesion involved in single-species biofilm formation"/>
    <property type="evidence" value="ECO:0007669"/>
    <property type="project" value="TreeGrafter"/>
</dbReference>
<evidence type="ECO:0000256" key="5">
    <source>
        <dbReference type="ARBA" id="ARBA00022692"/>
    </source>
</evidence>